<evidence type="ECO:0000256" key="5">
    <source>
        <dbReference type="ARBA" id="ARBA00023069"/>
    </source>
</evidence>
<evidence type="ECO:0000256" key="1">
    <source>
        <dbReference type="ARBA" id="ARBA00004230"/>
    </source>
</evidence>
<gene>
    <name evidence="7" type="ORF">CALMAC_LOCUS5121</name>
</gene>
<name>A0A653C023_CALMS</name>
<evidence type="ECO:0000256" key="3">
    <source>
        <dbReference type="ARBA" id="ARBA00022737"/>
    </source>
</evidence>
<dbReference type="SUPFAM" id="SSF82185">
    <property type="entry name" value="Histone H3 K4-specific methyltransferase SET7/9 N-terminal domain"/>
    <property type="match status" value="1"/>
</dbReference>
<dbReference type="InterPro" id="IPR003409">
    <property type="entry name" value="MORN"/>
</dbReference>
<dbReference type="GO" id="GO:0031514">
    <property type="term" value="C:motile cilium"/>
    <property type="evidence" value="ECO:0007669"/>
    <property type="project" value="UniProtKB-SubCell"/>
</dbReference>
<dbReference type="InterPro" id="IPR042814">
    <property type="entry name" value="Morn5"/>
</dbReference>
<keyword evidence="8" id="KW-1185">Reference proteome</keyword>
<evidence type="ECO:0000313" key="8">
    <source>
        <dbReference type="Proteomes" id="UP000410492"/>
    </source>
</evidence>
<proteinExistence type="predicted"/>
<sequence>MPFRDVTITSHFLDLNKAGGITTITSTDGNETQYSYMLNNNDPKNSSIRPDNNSRSPYVVDSLAENVRLVHSKSHHNVMYALGRWAGKKHKRPVQEFCTGSRYAGEWNELGCFSGEGMYRYPHGVIYEGEFNKKGEFHGIGTLIYPGGQKVQAMWKNGRLMDGAGYVFPTGEIQDEYHKYCQPPDRRYHLEISQDFGPVGHEYLTNEPTPKHLPSGCYDVAYGIYDPRKLCIYAPIKSERTLSYQAKDLKIMNEDKYKDMMAILNYKSKSQDVLAEKA</sequence>
<accession>A0A653C023</accession>
<keyword evidence="3" id="KW-0677">Repeat</keyword>
<dbReference type="OrthoDB" id="300500at2759"/>
<dbReference type="SMART" id="SM00698">
    <property type="entry name" value="MORN"/>
    <property type="match status" value="2"/>
</dbReference>
<keyword evidence="4" id="KW-0282">Flagellum</keyword>
<reference evidence="7 8" key="1">
    <citation type="submission" date="2019-01" db="EMBL/GenBank/DDBJ databases">
        <authorList>
            <person name="Sayadi A."/>
        </authorList>
    </citation>
    <scope>NUCLEOTIDE SEQUENCE [LARGE SCALE GENOMIC DNA]</scope>
</reference>
<keyword evidence="5" id="KW-0969">Cilium</keyword>
<evidence type="ECO:0000256" key="2">
    <source>
        <dbReference type="ARBA" id="ARBA00016322"/>
    </source>
</evidence>
<dbReference type="Proteomes" id="UP000410492">
    <property type="component" value="Unassembled WGS sequence"/>
</dbReference>
<evidence type="ECO:0000313" key="7">
    <source>
        <dbReference type="EMBL" id="VEN41210.1"/>
    </source>
</evidence>
<dbReference type="Gene3D" id="2.20.110.10">
    <property type="entry name" value="Histone H3 K4-specific methyltransferase SET7/9 N-terminal domain"/>
    <property type="match status" value="2"/>
</dbReference>
<dbReference type="PANTHER" id="PTHR46437:SF1">
    <property type="entry name" value="MORN REPEAT-CONTAINING PROTEIN 5"/>
    <property type="match status" value="1"/>
</dbReference>
<dbReference type="EMBL" id="CAACVG010006718">
    <property type="protein sequence ID" value="VEN41210.1"/>
    <property type="molecule type" value="Genomic_DNA"/>
</dbReference>
<evidence type="ECO:0000256" key="6">
    <source>
        <dbReference type="ARBA" id="ARBA00023273"/>
    </source>
</evidence>
<dbReference type="PANTHER" id="PTHR46437">
    <property type="entry name" value="MORN REPEAT-CONTAINING PROTEIN 5"/>
    <property type="match status" value="1"/>
</dbReference>
<organism evidence="7 8">
    <name type="scientific">Callosobruchus maculatus</name>
    <name type="common">Southern cowpea weevil</name>
    <name type="synonym">Pulse bruchid</name>
    <dbReference type="NCBI Taxonomy" id="64391"/>
    <lineage>
        <taxon>Eukaryota</taxon>
        <taxon>Metazoa</taxon>
        <taxon>Ecdysozoa</taxon>
        <taxon>Arthropoda</taxon>
        <taxon>Hexapoda</taxon>
        <taxon>Insecta</taxon>
        <taxon>Pterygota</taxon>
        <taxon>Neoptera</taxon>
        <taxon>Endopterygota</taxon>
        <taxon>Coleoptera</taxon>
        <taxon>Polyphaga</taxon>
        <taxon>Cucujiformia</taxon>
        <taxon>Chrysomeloidea</taxon>
        <taxon>Chrysomelidae</taxon>
        <taxon>Bruchinae</taxon>
        <taxon>Bruchini</taxon>
        <taxon>Callosobruchus</taxon>
    </lineage>
</organism>
<evidence type="ECO:0000256" key="4">
    <source>
        <dbReference type="ARBA" id="ARBA00022846"/>
    </source>
</evidence>
<keyword evidence="6" id="KW-0966">Cell projection</keyword>
<feature type="non-terminal residue" evidence="7">
    <location>
        <position position="278"/>
    </location>
</feature>
<protein>
    <recommendedName>
        <fullName evidence="2">MORN repeat-containing protein 5</fullName>
    </recommendedName>
</protein>
<dbReference type="AlphaFoldDB" id="A0A653C023"/>
<comment type="subcellular location">
    <subcellularLocation>
        <location evidence="1">Cell projection</location>
        <location evidence="1">Cilium</location>
        <location evidence="1">Flagellum</location>
    </subcellularLocation>
</comment>